<feature type="compositionally biased region" description="Low complexity" evidence="2">
    <location>
        <begin position="91"/>
        <end position="124"/>
    </location>
</feature>
<evidence type="ECO:0000259" key="3">
    <source>
        <dbReference type="PROSITE" id="PS50010"/>
    </source>
</evidence>
<feature type="compositionally biased region" description="Low complexity" evidence="2">
    <location>
        <begin position="142"/>
        <end position="184"/>
    </location>
</feature>
<dbReference type="SUPFAM" id="SSF50729">
    <property type="entry name" value="PH domain-like"/>
    <property type="match status" value="1"/>
</dbReference>
<dbReference type="Gene3D" id="2.30.29.30">
    <property type="entry name" value="Pleckstrin-homology domain (PH domain)/Phosphotyrosine-binding domain (PTB)"/>
    <property type="match status" value="1"/>
</dbReference>
<comment type="caution">
    <text evidence="5">The sequence shown here is derived from an EMBL/GenBank/DDBJ whole genome shotgun (WGS) entry which is preliminary data.</text>
</comment>
<dbReference type="Gene3D" id="1.10.555.10">
    <property type="entry name" value="Rho GTPase activation protein"/>
    <property type="match status" value="1"/>
</dbReference>
<evidence type="ECO:0000313" key="6">
    <source>
        <dbReference type="Proteomes" id="UP000076078"/>
    </source>
</evidence>
<dbReference type="CDD" id="cd00159">
    <property type="entry name" value="RhoGAP"/>
    <property type="match status" value="1"/>
</dbReference>
<sequence>MESPNRNCALFESALFRSDLCKHCFRNQTEHTVILNNINTTTNYNTKKPVVEEVSLKRAPASIRRSLTPQSIQIFTKELQSLPSKPPLPTTPKQHNGSGSGSNSSNISPLIISSNSSSSNSNNSPYKRPLPPVPNPVSKLRSTSNTPNSSPNSSTSSLSSSSASAFTLESTTTPTAATPTHTSPMIESLNLTRQSRSHSDTASSDKPPISGSSHSFLITPSSSSNSSNVATSNPKPIKKHNKSDSTGSNDRDAIKEPIILNSGQFGGSLQFSSSPNLSSSPSVPLPINSSQQLLKESKNQLIPPGSPSNRKYTNIAKSFIKLKLSAGSSGSGKKSSSASKLGLSSNIQLYNDENIEPQNKILYSIQSIISAIPGVTSNSVYAIMDILNNQPIDIDFHSYVNDQSMENLQKASKTIQKWIDSQHYVRMVIKVQSCARRFLAKKRLEWLSETYTKTILKERNIAFRQLIQQERRYNTNLQIIVAQYYKPLKSGSILSDHDFKSIFSSIEEIYQVHSKILHQFEQLHNKWPCIEGLGEFFLRIAPELKVYGDYVKNFKMAIDTLNRLTDENSKFASFIREACENTPGKVLDLMTLLSTPLNHLSVYERQLFNVLNSTPPNWVDYDNINNAVMMMKEVEKSVQENLAQAQNAATLLNIYRKVNNKKAIDPFVIPGRIFIHEGRLIKFDPKKKDQIYYYQLCNDIILFVKKPVNSKDLLKFKNCYQLSDVVVNDLSDSGQHKNIISVQNTKTNETYTFSIEDKNDKVSLVKQFSKLCTTNKSTIIYGVPLIDLINREQSSVGTMDMTTSGSGGLSNSVMVPMYIVKLCTILLGHVQCEGIFRISPNQSDVDSVKENLNKANSESVIDQILGKIQSPHILAALLKSYFRELQPPLLTHELFDKIVDLGDKELPTNETIGVFKQLIQNIPIPNQHTFQLLLRLLQHFSLSSETNKMTHSNLAIVFGPNLLKPTHQSIENSLKIPIINNVIAMVIENYNLLYSTKSNLTITISNNKEFIFKS</sequence>
<organism evidence="5 6">
    <name type="scientific">Tieghemostelium lacteum</name>
    <name type="common">Slime mold</name>
    <name type="synonym">Dictyostelium lacteum</name>
    <dbReference type="NCBI Taxonomy" id="361077"/>
    <lineage>
        <taxon>Eukaryota</taxon>
        <taxon>Amoebozoa</taxon>
        <taxon>Evosea</taxon>
        <taxon>Eumycetozoa</taxon>
        <taxon>Dictyostelia</taxon>
        <taxon>Dictyosteliales</taxon>
        <taxon>Raperosteliaceae</taxon>
        <taxon>Tieghemostelium</taxon>
    </lineage>
</organism>
<dbReference type="InterPro" id="IPR008936">
    <property type="entry name" value="Rho_GTPase_activation_prot"/>
</dbReference>
<dbReference type="CDD" id="cd00160">
    <property type="entry name" value="RhoGEF"/>
    <property type="match status" value="1"/>
</dbReference>
<dbReference type="GO" id="GO:0005085">
    <property type="term" value="F:guanyl-nucleotide exchange factor activity"/>
    <property type="evidence" value="ECO:0007669"/>
    <property type="project" value="InterPro"/>
</dbReference>
<dbReference type="AlphaFoldDB" id="A0A151Z9Q8"/>
<dbReference type="PANTHER" id="PTHR12673">
    <property type="entry name" value="FACIOGENITAL DYSPLASIA PROTEIN"/>
    <property type="match status" value="1"/>
</dbReference>
<dbReference type="SUPFAM" id="SSF48350">
    <property type="entry name" value="GTPase activation domain, GAP"/>
    <property type="match status" value="1"/>
</dbReference>
<keyword evidence="6" id="KW-1185">Reference proteome</keyword>
<dbReference type="InterPro" id="IPR011993">
    <property type="entry name" value="PH-like_dom_sf"/>
</dbReference>
<accession>A0A151Z9Q8</accession>
<dbReference type="PANTHER" id="PTHR12673:SF159">
    <property type="entry name" value="LD03170P"/>
    <property type="match status" value="1"/>
</dbReference>
<dbReference type="GO" id="GO:0005096">
    <property type="term" value="F:GTPase activator activity"/>
    <property type="evidence" value="ECO:0007669"/>
    <property type="project" value="UniProtKB-KW"/>
</dbReference>
<reference evidence="5 6" key="1">
    <citation type="submission" date="2015-12" db="EMBL/GenBank/DDBJ databases">
        <title>Dictyostelia acquired genes for synthesis and detection of signals that induce cell-type specialization by lateral gene transfer from prokaryotes.</title>
        <authorList>
            <person name="Gloeckner G."/>
            <person name="Schaap P."/>
        </authorList>
    </citation>
    <scope>NUCLEOTIDE SEQUENCE [LARGE SCALE GENOMIC DNA]</scope>
    <source>
        <strain evidence="5 6">TK</strain>
    </source>
</reference>
<dbReference type="SMART" id="SM00325">
    <property type="entry name" value="RhoGEF"/>
    <property type="match status" value="1"/>
</dbReference>
<feature type="domain" description="Rho-GAP" evidence="4">
    <location>
        <begin position="807"/>
        <end position="994"/>
    </location>
</feature>
<feature type="region of interest" description="Disordered" evidence="2">
    <location>
        <begin position="79"/>
        <end position="251"/>
    </location>
</feature>
<feature type="domain" description="DH" evidence="3">
    <location>
        <begin position="458"/>
        <end position="641"/>
    </location>
</feature>
<evidence type="ECO:0000256" key="1">
    <source>
        <dbReference type="ARBA" id="ARBA00022468"/>
    </source>
</evidence>
<evidence type="ECO:0000259" key="4">
    <source>
        <dbReference type="PROSITE" id="PS50238"/>
    </source>
</evidence>
<dbReference type="Pfam" id="PF00620">
    <property type="entry name" value="RhoGAP"/>
    <property type="match status" value="1"/>
</dbReference>
<protein>
    <submittedName>
        <fullName evidence="5">Pleckstrin (PH) domain-containing protein</fullName>
    </submittedName>
</protein>
<feature type="compositionally biased region" description="Polar residues" evidence="2">
    <location>
        <begin position="189"/>
        <end position="220"/>
    </location>
</feature>
<dbReference type="FunCoup" id="A0A151Z9Q8">
    <property type="interactions" value="738"/>
</dbReference>
<dbReference type="Pfam" id="PF00621">
    <property type="entry name" value="RhoGEF"/>
    <property type="match status" value="1"/>
</dbReference>
<dbReference type="GO" id="GO:0007165">
    <property type="term" value="P:signal transduction"/>
    <property type="evidence" value="ECO:0007669"/>
    <property type="project" value="InterPro"/>
</dbReference>
<dbReference type="EMBL" id="LODT01000037">
    <property type="protein sequence ID" value="KYQ90687.1"/>
    <property type="molecule type" value="Genomic_DNA"/>
</dbReference>
<dbReference type="InterPro" id="IPR051092">
    <property type="entry name" value="FYVE_RhoGEF_PH"/>
</dbReference>
<dbReference type="InParanoid" id="A0A151Z9Q8"/>
<dbReference type="STRING" id="361077.A0A151Z9Q8"/>
<dbReference type="InterPro" id="IPR000198">
    <property type="entry name" value="RhoGAP_dom"/>
</dbReference>
<dbReference type="PROSITE" id="PS50010">
    <property type="entry name" value="DH_2"/>
    <property type="match status" value="1"/>
</dbReference>
<keyword evidence="1" id="KW-0343">GTPase activation</keyword>
<proteinExistence type="predicted"/>
<evidence type="ECO:0000313" key="5">
    <source>
        <dbReference type="EMBL" id="KYQ90687.1"/>
    </source>
</evidence>
<dbReference type="SUPFAM" id="SSF48065">
    <property type="entry name" value="DBL homology domain (DH-domain)"/>
    <property type="match status" value="1"/>
</dbReference>
<dbReference type="Proteomes" id="UP000076078">
    <property type="component" value="Unassembled WGS sequence"/>
</dbReference>
<name>A0A151Z9Q8_TIELA</name>
<dbReference type="InterPro" id="IPR000219">
    <property type="entry name" value="DH_dom"/>
</dbReference>
<dbReference type="PROSITE" id="PS50238">
    <property type="entry name" value="RHOGAP"/>
    <property type="match status" value="1"/>
</dbReference>
<dbReference type="SMART" id="SM00324">
    <property type="entry name" value="RhoGAP"/>
    <property type="match status" value="1"/>
</dbReference>
<dbReference type="Gene3D" id="1.20.900.10">
    <property type="entry name" value="Dbl homology (DH) domain"/>
    <property type="match status" value="1"/>
</dbReference>
<dbReference type="GO" id="GO:0005737">
    <property type="term" value="C:cytoplasm"/>
    <property type="evidence" value="ECO:0007669"/>
    <property type="project" value="TreeGrafter"/>
</dbReference>
<gene>
    <name evidence="5" type="ORF">DLAC_09323</name>
</gene>
<evidence type="ECO:0000256" key="2">
    <source>
        <dbReference type="SAM" id="MobiDB-lite"/>
    </source>
</evidence>
<dbReference type="InterPro" id="IPR035899">
    <property type="entry name" value="DBL_dom_sf"/>
</dbReference>
<dbReference type="OrthoDB" id="19778at2759"/>